<evidence type="ECO:0000313" key="2">
    <source>
        <dbReference type="Proteomes" id="UP000735302"/>
    </source>
</evidence>
<gene>
    <name evidence="1" type="ORF">PoB_000824800</name>
</gene>
<reference evidence="1 2" key="1">
    <citation type="journal article" date="2021" name="Elife">
        <title>Chloroplast acquisition without the gene transfer in kleptoplastic sea slugs, Plakobranchus ocellatus.</title>
        <authorList>
            <person name="Maeda T."/>
            <person name="Takahashi S."/>
            <person name="Yoshida T."/>
            <person name="Shimamura S."/>
            <person name="Takaki Y."/>
            <person name="Nagai Y."/>
            <person name="Toyoda A."/>
            <person name="Suzuki Y."/>
            <person name="Arimoto A."/>
            <person name="Ishii H."/>
            <person name="Satoh N."/>
            <person name="Nishiyama T."/>
            <person name="Hasebe M."/>
            <person name="Maruyama T."/>
            <person name="Minagawa J."/>
            <person name="Obokata J."/>
            <person name="Shigenobu S."/>
        </authorList>
    </citation>
    <scope>NUCLEOTIDE SEQUENCE [LARGE SCALE GENOMIC DNA]</scope>
</reference>
<evidence type="ECO:0000313" key="1">
    <source>
        <dbReference type="EMBL" id="GFN81742.1"/>
    </source>
</evidence>
<proteinExistence type="predicted"/>
<sequence length="128" mass="14084">MVERTQARPCKGHSSTGLAWTPGHQIRNLDRVLQLVPIMPRPVSSAGTSECEIVGLKYTDKVMLKDRATVSRESSVRCPVSRVPCPVSNVRCPAYGVTHSVVLDLIIRGGLGNRGIKLGLRIRKTRRL</sequence>
<comment type="caution">
    <text evidence="1">The sequence shown here is derived from an EMBL/GenBank/DDBJ whole genome shotgun (WGS) entry which is preliminary data.</text>
</comment>
<keyword evidence="2" id="KW-1185">Reference proteome</keyword>
<dbReference type="AlphaFoldDB" id="A0AAV3YHU6"/>
<organism evidence="1 2">
    <name type="scientific">Plakobranchus ocellatus</name>
    <dbReference type="NCBI Taxonomy" id="259542"/>
    <lineage>
        <taxon>Eukaryota</taxon>
        <taxon>Metazoa</taxon>
        <taxon>Spiralia</taxon>
        <taxon>Lophotrochozoa</taxon>
        <taxon>Mollusca</taxon>
        <taxon>Gastropoda</taxon>
        <taxon>Heterobranchia</taxon>
        <taxon>Euthyneura</taxon>
        <taxon>Panpulmonata</taxon>
        <taxon>Sacoglossa</taxon>
        <taxon>Placobranchoidea</taxon>
        <taxon>Plakobranchidae</taxon>
        <taxon>Plakobranchus</taxon>
    </lineage>
</organism>
<dbReference type="EMBL" id="BLXT01000945">
    <property type="protein sequence ID" value="GFN81742.1"/>
    <property type="molecule type" value="Genomic_DNA"/>
</dbReference>
<dbReference type="Proteomes" id="UP000735302">
    <property type="component" value="Unassembled WGS sequence"/>
</dbReference>
<protein>
    <submittedName>
        <fullName evidence="1">Uncharacterized protein</fullName>
    </submittedName>
</protein>
<accession>A0AAV3YHU6</accession>
<name>A0AAV3YHU6_9GAST</name>